<dbReference type="RefSeq" id="WP_253796271.1">
    <property type="nucleotide sequence ID" value="NZ_BAAAUB010000042.1"/>
</dbReference>
<keyword evidence="2" id="KW-1185">Reference proteome</keyword>
<protein>
    <submittedName>
        <fullName evidence="1">Uncharacterized protein</fullName>
    </submittedName>
</protein>
<accession>A0ABT1IVV8</accession>
<evidence type="ECO:0000313" key="2">
    <source>
        <dbReference type="Proteomes" id="UP001206483"/>
    </source>
</evidence>
<gene>
    <name evidence="1" type="ORF">FHR36_002402</name>
</gene>
<sequence length="77" mass="8396">MAKSSSSWCRPDQCPARPVHRGGLALAEHLVDGGYVTPGTIHGARTDRGIDLIGPVRLAPTSHAHPRFNKEDFIPNW</sequence>
<reference evidence="1 2" key="1">
    <citation type="submission" date="2022-06" db="EMBL/GenBank/DDBJ databases">
        <title>Sequencing the genomes of 1000 actinobacteria strains.</title>
        <authorList>
            <person name="Klenk H.-P."/>
        </authorList>
    </citation>
    <scope>NUCLEOTIDE SEQUENCE [LARGE SCALE GENOMIC DNA]</scope>
    <source>
        <strain evidence="1 2">DSM 41656</strain>
    </source>
</reference>
<evidence type="ECO:0000313" key="1">
    <source>
        <dbReference type="EMBL" id="MCP2309278.1"/>
    </source>
</evidence>
<proteinExistence type="predicted"/>
<comment type="caution">
    <text evidence="1">The sequence shown here is derived from an EMBL/GenBank/DDBJ whole genome shotgun (WGS) entry which is preliminary data.</text>
</comment>
<name>A0ABT1IVV8_9ACTN</name>
<organism evidence="1 2">
    <name type="scientific">Kitasatospora paracochleata</name>
    <dbReference type="NCBI Taxonomy" id="58354"/>
    <lineage>
        <taxon>Bacteria</taxon>
        <taxon>Bacillati</taxon>
        <taxon>Actinomycetota</taxon>
        <taxon>Actinomycetes</taxon>
        <taxon>Kitasatosporales</taxon>
        <taxon>Streptomycetaceae</taxon>
        <taxon>Kitasatospora</taxon>
    </lineage>
</organism>
<dbReference type="EMBL" id="JAMZDX010000002">
    <property type="protein sequence ID" value="MCP2309278.1"/>
    <property type="molecule type" value="Genomic_DNA"/>
</dbReference>
<dbReference type="Proteomes" id="UP001206483">
    <property type="component" value="Unassembled WGS sequence"/>
</dbReference>